<accession>A0A3B0WMW8</accession>
<feature type="non-terminal residue" evidence="1">
    <location>
        <position position="37"/>
    </location>
</feature>
<evidence type="ECO:0000313" key="1">
    <source>
        <dbReference type="EMBL" id="VAW57338.1"/>
    </source>
</evidence>
<protein>
    <submittedName>
        <fullName evidence="1">Uncharacterized protein</fullName>
    </submittedName>
</protein>
<dbReference type="EMBL" id="UOFF01000373">
    <property type="protein sequence ID" value="VAW57338.1"/>
    <property type="molecule type" value="Genomic_DNA"/>
</dbReference>
<proteinExistence type="predicted"/>
<dbReference type="AlphaFoldDB" id="A0A3B0WMW8"/>
<reference evidence="1" key="1">
    <citation type="submission" date="2018-06" db="EMBL/GenBank/DDBJ databases">
        <authorList>
            <person name="Zhirakovskaya E."/>
        </authorList>
    </citation>
    <scope>NUCLEOTIDE SEQUENCE</scope>
</reference>
<sequence length="37" mass="4468">MSFIALMYLIFLSLKNNKVRELQWQPDGSWLIIEKNQ</sequence>
<gene>
    <name evidence="1" type="ORF">MNBD_GAMMA07-2525</name>
</gene>
<name>A0A3B0WMW8_9ZZZZ</name>
<organism evidence="1">
    <name type="scientific">hydrothermal vent metagenome</name>
    <dbReference type="NCBI Taxonomy" id="652676"/>
    <lineage>
        <taxon>unclassified sequences</taxon>
        <taxon>metagenomes</taxon>
        <taxon>ecological metagenomes</taxon>
    </lineage>
</organism>